<dbReference type="Pfam" id="PF24924">
    <property type="entry name" value="DUF7745"/>
    <property type="match status" value="1"/>
</dbReference>
<keyword evidence="1" id="KW-0175">Coiled coil</keyword>
<reference evidence="3 4" key="1">
    <citation type="journal article" date="2021" name="bioRxiv">
        <title>The Gossypium anomalum genome as a resource for cotton improvement and evolutionary analysis of hybrid incompatibility.</title>
        <authorList>
            <person name="Grover C.E."/>
            <person name="Yuan D."/>
            <person name="Arick M.A."/>
            <person name="Miller E.R."/>
            <person name="Hu G."/>
            <person name="Peterson D.G."/>
            <person name="Wendel J.F."/>
            <person name="Udall J.A."/>
        </authorList>
    </citation>
    <scope>NUCLEOTIDE SEQUENCE [LARGE SCALE GENOMIC DNA]</scope>
    <source>
        <strain evidence="3">JFW-Udall</strain>
        <tissue evidence="3">Leaf</tissue>
    </source>
</reference>
<dbReference type="EMBL" id="JAHUZN010000013">
    <property type="protein sequence ID" value="KAG8472003.1"/>
    <property type="molecule type" value="Genomic_DNA"/>
</dbReference>
<evidence type="ECO:0000313" key="3">
    <source>
        <dbReference type="EMBL" id="KAG8472003.1"/>
    </source>
</evidence>
<protein>
    <recommendedName>
        <fullName evidence="2">DUF7745 domain-containing protein</fullName>
    </recommendedName>
</protein>
<dbReference type="AlphaFoldDB" id="A0A8J5XV87"/>
<evidence type="ECO:0000256" key="1">
    <source>
        <dbReference type="SAM" id="Coils"/>
    </source>
</evidence>
<feature type="domain" description="DUF7745" evidence="2">
    <location>
        <begin position="59"/>
        <end position="216"/>
    </location>
</feature>
<gene>
    <name evidence="3" type="ORF">CXB51_036072</name>
</gene>
<dbReference type="Proteomes" id="UP000701853">
    <property type="component" value="Chromosome 13"/>
</dbReference>
<comment type="caution">
    <text evidence="3">The sequence shown here is derived from an EMBL/GenBank/DDBJ whole genome shotgun (WGS) entry which is preliminary data.</text>
</comment>
<keyword evidence="4" id="KW-1185">Reference proteome</keyword>
<dbReference type="InterPro" id="IPR056647">
    <property type="entry name" value="DUF7745"/>
</dbReference>
<dbReference type="Gene3D" id="1.10.287.1490">
    <property type="match status" value="1"/>
</dbReference>
<sequence>MTVVVTPLSGSEKLRFRESEKTQLEKGDSVTEGYTSDLWDFTNINLTQNEFQELRDVWAQWDDEAKQLFYQNYRDLPYLLDVKVDRHLFRAMVQFWNPAYSCFTFGDIDLVPTLEEYATLLHCPRIQGYKAYVRPTSLPTFTKKLVMITRMSEQWAAARVQQKGDSKCVPWAVLRDLILLHPDVKKRVDVLALSIYGMVIFPKALGHIDEAVTDLFDRLDYSPLKEAVDMPRRDDISEERWIDILQNRQEEDVIWKAPWLVPSEVLYRCGSFDWGFVGYALLLVLRQYRARQFIPVTQGLAQSDFSYKGDHYKKRMREISEAWKKPFYIKILIEGSISTLEFKGWFSRRVNDNVPRPILGVTRSLEESLRVIPSELEVMKQEFERNNLEFEKRIEKLEEEKLCLSLDVDVQKMEVEKVTLKRVGLGRSLEQWQQVIQEERAKAEYWEKKFQERQSHNQTLEKENQELKTKVAELGRSFHHYRSCNSAIELKASLDKIEEMKHNIGGLEAALQDCELLIEQLEAREEQWKGELHHLRDQVGNRDHVMEEALIQIREVAEHLQDLAMQARTLSIMYESSSDRGRELALLLDRVKTRPTGESVFVIRFMKRFLFLK</sequence>
<dbReference type="PANTHER" id="PTHR48200">
    <property type="entry name" value="PROTEIN, PUTATIVE-RELATED"/>
    <property type="match status" value="1"/>
</dbReference>
<dbReference type="PANTHER" id="PTHR48200:SF1">
    <property type="entry name" value="AMINOTRANSFERASE-LIKE PLANT MOBILE DOMAIN-CONTAINING PROTEIN"/>
    <property type="match status" value="1"/>
</dbReference>
<proteinExistence type="predicted"/>
<name>A0A8J5XV87_9ROSI</name>
<evidence type="ECO:0000313" key="4">
    <source>
        <dbReference type="Proteomes" id="UP000701853"/>
    </source>
</evidence>
<accession>A0A8J5XV87</accession>
<feature type="coiled-coil region" evidence="1">
    <location>
        <begin position="380"/>
        <end position="566"/>
    </location>
</feature>
<evidence type="ECO:0000259" key="2">
    <source>
        <dbReference type="Pfam" id="PF24924"/>
    </source>
</evidence>
<organism evidence="3 4">
    <name type="scientific">Gossypium anomalum</name>
    <dbReference type="NCBI Taxonomy" id="47600"/>
    <lineage>
        <taxon>Eukaryota</taxon>
        <taxon>Viridiplantae</taxon>
        <taxon>Streptophyta</taxon>
        <taxon>Embryophyta</taxon>
        <taxon>Tracheophyta</taxon>
        <taxon>Spermatophyta</taxon>
        <taxon>Magnoliopsida</taxon>
        <taxon>eudicotyledons</taxon>
        <taxon>Gunneridae</taxon>
        <taxon>Pentapetalae</taxon>
        <taxon>rosids</taxon>
        <taxon>malvids</taxon>
        <taxon>Malvales</taxon>
        <taxon>Malvaceae</taxon>
        <taxon>Malvoideae</taxon>
        <taxon>Gossypium</taxon>
    </lineage>
</organism>